<feature type="compositionally biased region" description="Polar residues" evidence="3">
    <location>
        <begin position="144"/>
        <end position="153"/>
    </location>
</feature>
<organism evidence="4 5">
    <name type="scientific">Ureibacillus aquaedulcis</name>
    <dbReference type="NCBI Taxonomy" id="3058421"/>
    <lineage>
        <taxon>Bacteria</taxon>
        <taxon>Bacillati</taxon>
        <taxon>Bacillota</taxon>
        <taxon>Bacilli</taxon>
        <taxon>Bacillales</taxon>
        <taxon>Caryophanaceae</taxon>
        <taxon>Ureibacillus</taxon>
    </lineage>
</organism>
<dbReference type="Gene3D" id="1.20.58.300">
    <property type="entry name" value="FlgN-like"/>
    <property type="match status" value="1"/>
</dbReference>
<reference evidence="4" key="1">
    <citation type="submission" date="2023-07" db="EMBL/GenBank/DDBJ databases">
        <title>Ureibacillus sp. isolated from freshwater well.</title>
        <authorList>
            <person name="Kirdat K."/>
            <person name="Bhatt A."/>
            <person name="Teware R."/>
            <person name="Bhavsar Y."/>
            <person name="Yadav A."/>
        </authorList>
    </citation>
    <scope>NUCLEOTIDE SEQUENCE</scope>
    <source>
        <strain evidence="4">BA0131</strain>
    </source>
</reference>
<proteinExistence type="predicted"/>
<evidence type="ECO:0000256" key="1">
    <source>
        <dbReference type="ARBA" id="ARBA00022795"/>
    </source>
</evidence>
<keyword evidence="5" id="KW-1185">Reference proteome</keyword>
<dbReference type="InterPro" id="IPR036679">
    <property type="entry name" value="FlgN-like_sf"/>
</dbReference>
<keyword evidence="4" id="KW-0969">Cilium</keyword>
<comment type="caution">
    <text evidence="4">The sequence shown here is derived from an EMBL/GenBank/DDBJ whole genome shotgun (WGS) entry which is preliminary data.</text>
</comment>
<evidence type="ECO:0000313" key="4">
    <source>
        <dbReference type="EMBL" id="MDN4492194.1"/>
    </source>
</evidence>
<name>A0ABT8GLS9_9BACL</name>
<evidence type="ECO:0000256" key="2">
    <source>
        <dbReference type="SAM" id="Coils"/>
    </source>
</evidence>
<evidence type="ECO:0000256" key="3">
    <source>
        <dbReference type="SAM" id="MobiDB-lite"/>
    </source>
</evidence>
<dbReference type="Proteomes" id="UP001172743">
    <property type="component" value="Unassembled WGS sequence"/>
</dbReference>
<evidence type="ECO:0000313" key="5">
    <source>
        <dbReference type="Proteomes" id="UP001172743"/>
    </source>
</evidence>
<sequence>MSVQPIISILEKLEKMHHSLLQLANQKTELVKKGDMDGLDSIIKNEQSHVAAIEVLEKQRQQMVTDYLRAKGIALSDTPTVAQVIEAAEVQEERNQLNEVSQQLKSVIVDLRKQNDLNQKLVFQSLQFVNMSLDMLRPRPQEINYSGKSTHGETTVAPKKSMFDSQA</sequence>
<feature type="coiled-coil region" evidence="2">
    <location>
        <begin position="87"/>
        <end position="114"/>
    </location>
</feature>
<dbReference type="SUPFAM" id="SSF140566">
    <property type="entry name" value="FlgN-like"/>
    <property type="match status" value="1"/>
</dbReference>
<dbReference type="Pfam" id="PF05130">
    <property type="entry name" value="FlgN"/>
    <property type="match status" value="1"/>
</dbReference>
<gene>
    <name evidence="4" type="ORF">QYB95_01460</name>
</gene>
<feature type="region of interest" description="Disordered" evidence="3">
    <location>
        <begin position="144"/>
        <end position="167"/>
    </location>
</feature>
<keyword evidence="1" id="KW-1005">Bacterial flagellum biogenesis</keyword>
<accession>A0ABT8GLS9</accession>
<dbReference type="RefSeq" id="WP_301136299.1">
    <property type="nucleotide sequence ID" value="NZ_JAUHTQ010000001.1"/>
</dbReference>
<keyword evidence="2" id="KW-0175">Coiled coil</keyword>
<dbReference type="InterPro" id="IPR007809">
    <property type="entry name" value="FlgN-like"/>
</dbReference>
<keyword evidence="4" id="KW-0282">Flagellum</keyword>
<protein>
    <submittedName>
        <fullName evidence="4">Flagellar protein FlgN</fullName>
    </submittedName>
</protein>
<dbReference type="EMBL" id="JAUHTQ010000001">
    <property type="protein sequence ID" value="MDN4492194.1"/>
    <property type="molecule type" value="Genomic_DNA"/>
</dbReference>
<keyword evidence="4" id="KW-0966">Cell projection</keyword>